<accession>A0A139AWS7</accession>
<dbReference type="EMBL" id="KQ965733">
    <property type="protein sequence ID" value="KXS21157.1"/>
    <property type="molecule type" value="Genomic_DNA"/>
</dbReference>
<feature type="compositionally biased region" description="Low complexity" evidence="1">
    <location>
        <begin position="188"/>
        <end position="197"/>
    </location>
</feature>
<feature type="compositionally biased region" description="Low complexity" evidence="1">
    <location>
        <begin position="271"/>
        <end position="284"/>
    </location>
</feature>
<organism evidence="2 3">
    <name type="scientific">Gonapodya prolifera (strain JEL478)</name>
    <name type="common">Monoblepharis prolifera</name>
    <dbReference type="NCBI Taxonomy" id="1344416"/>
    <lineage>
        <taxon>Eukaryota</taxon>
        <taxon>Fungi</taxon>
        <taxon>Fungi incertae sedis</taxon>
        <taxon>Chytridiomycota</taxon>
        <taxon>Chytridiomycota incertae sedis</taxon>
        <taxon>Monoblepharidomycetes</taxon>
        <taxon>Monoblepharidales</taxon>
        <taxon>Gonapodyaceae</taxon>
        <taxon>Gonapodya</taxon>
    </lineage>
</organism>
<evidence type="ECO:0000313" key="3">
    <source>
        <dbReference type="Proteomes" id="UP000070544"/>
    </source>
</evidence>
<gene>
    <name evidence="2" type="ORF">M427DRAFT_51425</name>
</gene>
<reference evidence="2 3" key="1">
    <citation type="journal article" date="2015" name="Genome Biol. Evol.">
        <title>Phylogenomic analyses indicate that early fungi evolved digesting cell walls of algal ancestors of land plants.</title>
        <authorList>
            <person name="Chang Y."/>
            <person name="Wang S."/>
            <person name="Sekimoto S."/>
            <person name="Aerts A.L."/>
            <person name="Choi C."/>
            <person name="Clum A."/>
            <person name="LaButti K.M."/>
            <person name="Lindquist E.A."/>
            <person name="Yee Ngan C."/>
            <person name="Ohm R.A."/>
            <person name="Salamov A.A."/>
            <person name="Grigoriev I.V."/>
            <person name="Spatafora J.W."/>
            <person name="Berbee M.L."/>
        </authorList>
    </citation>
    <scope>NUCLEOTIDE SEQUENCE [LARGE SCALE GENOMIC DNA]</scope>
    <source>
        <strain evidence="2 3">JEL478</strain>
    </source>
</reference>
<proteinExistence type="predicted"/>
<feature type="region of interest" description="Disordered" evidence="1">
    <location>
        <begin position="50"/>
        <end position="84"/>
    </location>
</feature>
<evidence type="ECO:0000256" key="1">
    <source>
        <dbReference type="SAM" id="MobiDB-lite"/>
    </source>
</evidence>
<feature type="region of interest" description="Disordered" evidence="1">
    <location>
        <begin position="1"/>
        <end position="37"/>
    </location>
</feature>
<feature type="compositionally biased region" description="Basic and acidic residues" evidence="1">
    <location>
        <begin position="61"/>
        <end position="74"/>
    </location>
</feature>
<name>A0A139AWS7_GONPJ</name>
<dbReference type="AlphaFoldDB" id="A0A139AWS7"/>
<keyword evidence="3" id="KW-1185">Reference proteome</keyword>
<dbReference type="Proteomes" id="UP000070544">
    <property type="component" value="Unassembled WGS sequence"/>
</dbReference>
<feature type="compositionally biased region" description="Polar residues" evidence="1">
    <location>
        <begin position="198"/>
        <end position="258"/>
    </location>
</feature>
<evidence type="ECO:0000313" key="2">
    <source>
        <dbReference type="EMBL" id="KXS21157.1"/>
    </source>
</evidence>
<feature type="region of interest" description="Disordered" evidence="1">
    <location>
        <begin position="164"/>
        <end position="339"/>
    </location>
</feature>
<sequence>MFRKHELTHKPDSRGGAGTKRTDSRGGAGTKRTSNGPLVVFPAVAHVHSHASLLTPRSAPRQREGSGEDGKAEGTLEWDISRPLSPHRRIEPRVRNRSTSFLVQSPTSMAPPDEWAGTAPAHPDERIGFPMVDLADNGYTHREPEAGSFSNRSISLVHLALHSHSPPSAGHLGHIPPRHPNQSPPLSPSFSHSRSSSRGMSETTLTWGRDSAWSSGSVDTVHSHSPPSVYTNTAPHAPIYQNSPSTYIPAESTPTAYQGRSDHLPGNIARSPPIGISASSSASQHDGHSKSRRASSPAIHGPSYGSPPYESFVPSLDSPPASPHHRTRRRVVPPQKGTT</sequence>
<feature type="compositionally biased region" description="Pro residues" evidence="1">
    <location>
        <begin position="178"/>
        <end position="187"/>
    </location>
</feature>
<protein>
    <submittedName>
        <fullName evidence="2">Uncharacterized protein</fullName>
    </submittedName>
</protein>
<feature type="compositionally biased region" description="Basic and acidic residues" evidence="1">
    <location>
        <begin position="1"/>
        <end position="13"/>
    </location>
</feature>